<comment type="caution">
    <text evidence="3">The sequence shown here is derived from an EMBL/GenBank/DDBJ whole genome shotgun (WGS) entry which is preliminary data.</text>
</comment>
<sequence>MAMPVSVGYVFSFLLVHAGVKTDENKDPSVEICAYVCTHGIKSQGEFFVTQSNGSHVVVLVLVLGADVGVSDGDGDGGSGSGGSGVPRK</sequence>
<keyword evidence="4" id="KW-1185">Reference proteome</keyword>
<feature type="signal peptide" evidence="2">
    <location>
        <begin position="1"/>
        <end position="22"/>
    </location>
</feature>
<dbReference type="AlphaFoldDB" id="A0ABD2CV65"/>
<keyword evidence="2" id="KW-0732">Signal</keyword>
<name>A0ABD2CV65_VESMC</name>
<feature type="compositionally biased region" description="Gly residues" evidence="1">
    <location>
        <begin position="76"/>
        <end position="89"/>
    </location>
</feature>
<protein>
    <recommendedName>
        <fullName evidence="5">Secreted protein</fullName>
    </recommendedName>
</protein>
<dbReference type="Proteomes" id="UP001607303">
    <property type="component" value="Unassembled WGS sequence"/>
</dbReference>
<feature type="region of interest" description="Disordered" evidence="1">
    <location>
        <begin position="69"/>
        <end position="89"/>
    </location>
</feature>
<organism evidence="3 4">
    <name type="scientific">Vespula maculifrons</name>
    <name type="common">Eastern yellow jacket</name>
    <name type="synonym">Wasp</name>
    <dbReference type="NCBI Taxonomy" id="7453"/>
    <lineage>
        <taxon>Eukaryota</taxon>
        <taxon>Metazoa</taxon>
        <taxon>Ecdysozoa</taxon>
        <taxon>Arthropoda</taxon>
        <taxon>Hexapoda</taxon>
        <taxon>Insecta</taxon>
        <taxon>Pterygota</taxon>
        <taxon>Neoptera</taxon>
        <taxon>Endopterygota</taxon>
        <taxon>Hymenoptera</taxon>
        <taxon>Apocrita</taxon>
        <taxon>Aculeata</taxon>
        <taxon>Vespoidea</taxon>
        <taxon>Vespidae</taxon>
        <taxon>Vespinae</taxon>
        <taxon>Vespula</taxon>
    </lineage>
</organism>
<dbReference type="EMBL" id="JAYRBN010000034">
    <property type="protein sequence ID" value="KAL2748068.1"/>
    <property type="molecule type" value="Genomic_DNA"/>
</dbReference>
<evidence type="ECO:0008006" key="5">
    <source>
        <dbReference type="Google" id="ProtNLM"/>
    </source>
</evidence>
<evidence type="ECO:0000256" key="1">
    <source>
        <dbReference type="SAM" id="MobiDB-lite"/>
    </source>
</evidence>
<evidence type="ECO:0000313" key="3">
    <source>
        <dbReference type="EMBL" id="KAL2748068.1"/>
    </source>
</evidence>
<evidence type="ECO:0000256" key="2">
    <source>
        <dbReference type="SAM" id="SignalP"/>
    </source>
</evidence>
<feature type="chain" id="PRO_5044867600" description="Secreted protein" evidence="2">
    <location>
        <begin position="23"/>
        <end position="89"/>
    </location>
</feature>
<accession>A0ABD2CV65</accession>
<evidence type="ECO:0000313" key="4">
    <source>
        <dbReference type="Proteomes" id="UP001607303"/>
    </source>
</evidence>
<proteinExistence type="predicted"/>
<gene>
    <name evidence="3" type="ORF">V1477_003963</name>
</gene>
<reference evidence="3 4" key="1">
    <citation type="journal article" date="2024" name="Ann. Entomol. Soc. Am.">
        <title>Genomic analyses of the southern and eastern yellowjacket wasps (Hymenoptera: Vespidae) reveal evolutionary signatures of social life.</title>
        <authorList>
            <person name="Catto M.A."/>
            <person name="Caine P.B."/>
            <person name="Orr S.E."/>
            <person name="Hunt B.G."/>
            <person name="Goodisman M.A.D."/>
        </authorList>
    </citation>
    <scope>NUCLEOTIDE SEQUENCE [LARGE SCALE GENOMIC DNA]</scope>
    <source>
        <strain evidence="3">232</strain>
        <tissue evidence="3">Head and thorax</tissue>
    </source>
</reference>